<dbReference type="Proteomes" id="UP000286931">
    <property type="component" value="Unassembled WGS sequence"/>
</dbReference>
<proteinExistence type="predicted"/>
<dbReference type="Gene3D" id="1.20.120.530">
    <property type="entry name" value="GntR ligand-binding domain-like"/>
    <property type="match status" value="1"/>
</dbReference>
<dbReference type="PANTHER" id="PTHR43537">
    <property type="entry name" value="TRANSCRIPTIONAL REGULATOR, GNTR FAMILY"/>
    <property type="match status" value="1"/>
</dbReference>
<dbReference type="GO" id="GO:0003677">
    <property type="term" value="F:DNA binding"/>
    <property type="evidence" value="ECO:0007669"/>
    <property type="project" value="UniProtKB-KW"/>
</dbReference>
<dbReference type="SMART" id="SM00345">
    <property type="entry name" value="HTH_GNTR"/>
    <property type="match status" value="1"/>
</dbReference>
<dbReference type="OrthoDB" id="8680240at2"/>
<dbReference type="PANTHER" id="PTHR43537:SF45">
    <property type="entry name" value="GNTR FAMILY REGULATORY PROTEIN"/>
    <property type="match status" value="1"/>
</dbReference>
<dbReference type="Gene3D" id="1.10.10.10">
    <property type="entry name" value="Winged helix-like DNA-binding domain superfamily/Winged helix DNA-binding domain"/>
    <property type="match status" value="1"/>
</dbReference>
<name>A0A401Z1H1_9ACTN</name>
<protein>
    <submittedName>
        <fullName evidence="5">GntR family transcriptional regulator</fullName>
    </submittedName>
</protein>
<dbReference type="EMBL" id="BIFH01000041">
    <property type="protein sequence ID" value="GCE00699.1"/>
    <property type="molecule type" value="Genomic_DNA"/>
</dbReference>
<keyword evidence="1" id="KW-0805">Transcription regulation</keyword>
<dbReference type="InterPro" id="IPR000524">
    <property type="entry name" value="Tscrpt_reg_HTH_GntR"/>
</dbReference>
<gene>
    <name evidence="5" type="ORF">EHYA_08425</name>
</gene>
<dbReference type="GO" id="GO:0003700">
    <property type="term" value="F:DNA-binding transcription factor activity"/>
    <property type="evidence" value="ECO:0007669"/>
    <property type="project" value="InterPro"/>
</dbReference>
<keyword evidence="2" id="KW-0238">DNA-binding</keyword>
<dbReference type="PROSITE" id="PS50949">
    <property type="entry name" value="HTH_GNTR"/>
    <property type="match status" value="1"/>
</dbReference>
<dbReference type="InterPro" id="IPR036390">
    <property type="entry name" value="WH_DNA-bd_sf"/>
</dbReference>
<dbReference type="Pfam" id="PF07729">
    <property type="entry name" value="FCD"/>
    <property type="match status" value="1"/>
</dbReference>
<organism evidence="5 6">
    <name type="scientific">Embleya hyalina</name>
    <dbReference type="NCBI Taxonomy" id="516124"/>
    <lineage>
        <taxon>Bacteria</taxon>
        <taxon>Bacillati</taxon>
        <taxon>Actinomycetota</taxon>
        <taxon>Actinomycetes</taxon>
        <taxon>Kitasatosporales</taxon>
        <taxon>Streptomycetaceae</taxon>
        <taxon>Embleya</taxon>
    </lineage>
</organism>
<dbReference type="Pfam" id="PF00392">
    <property type="entry name" value="GntR"/>
    <property type="match status" value="1"/>
</dbReference>
<dbReference type="InterPro" id="IPR011711">
    <property type="entry name" value="GntR_C"/>
</dbReference>
<dbReference type="RefSeq" id="WP_126642396.1">
    <property type="nucleotide sequence ID" value="NZ_BIFH01000041.1"/>
</dbReference>
<accession>A0A401Z1H1</accession>
<feature type="domain" description="HTH gntR-type" evidence="4">
    <location>
        <begin position="15"/>
        <end position="82"/>
    </location>
</feature>
<evidence type="ECO:0000256" key="3">
    <source>
        <dbReference type="ARBA" id="ARBA00023163"/>
    </source>
</evidence>
<reference evidence="5 6" key="1">
    <citation type="submission" date="2018-12" db="EMBL/GenBank/DDBJ databases">
        <title>Draft genome sequence of Embleya hyalina NBRC 13850T.</title>
        <authorList>
            <person name="Komaki H."/>
            <person name="Hosoyama A."/>
            <person name="Kimura A."/>
            <person name="Ichikawa N."/>
            <person name="Tamura T."/>
        </authorList>
    </citation>
    <scope>NUCLEOTIDE SEQUENCE [LARGE SCALE GENOMIC DNA]</scope>
    <source>
        <strain evidence="5 6">NBRC 13850</strain>
    </source>
</reference>
<dbReference type="InterPro" id="IPR008920">
    <property type="entry name" value="TF_FadR/GntR_C"/>
</dbReference>
<evidence type="ECO:0000256" key="2">
    <source>
        <dbReference type="ARBA" id="ARBA00023125"/>
    </source>
</evidence>
<evidence type="ECO:0000256" key="1">
    <source>
        <dbReference type="ARBA" id="ARBA00023015"/>
    </source>
</evidence>
<keyword evidence="3" id="KW-0804">Transcription</keyword>
<comment type="caution">
    <text evidence="5">The sequence shown here is derived from an EMBL/GenBank/DDBJ whole genome shotgun (WGS) entry which is preliminary data.</text>
</comment>
<evidence type="ECO:0000313" key="6">
    <source>
        <dbReference type="Proteomes" id="UP000286931"/>
    </source>
</evidence>
<evidence type="ECO:0000259" key="4">
    <source>
        <dbReference type="PROSITE" id="PS50949"/>
    </source>
</evidence>
<keyword evidence="6" id="KW-1185">Reference proteome</keyword>
<dbReference type="SUPFAM" id="SSF48008">
    <property type="entry name" value="GntR ligand-binding domain-like"/>
    <property type="match status" value="1"/>
</dbReference>
<dbReference type="SUPFAM" id="SSF46785">
    <property type="entry name" value="Winged helix' DNA-binding domain"/>
    <property type="match status" value="1"/>
</dbReference>
<evidence type="ECO:0000313" key="5">
    <source>
        <dbReference type="EMBL" id="GCE00699.1"/>
    </source>
</evidence>
<dbReference type="InterPro" id="IPR036388">
    <property type="entry name" value="WH-like_DNA-bd_sf"/>
</dbReference>
<dbReference type="AlphaFoldDB" id="A0A401Z1H1"/>
<sequence length="237" mass="25811">MKYLPAILSTDHADSNATERAYLAIKRQIIELELRPGAHVTKTDLSRLASVGTMPVREALTRLQRDGLVQALPRSGYRILPVTLKGTRDLCAFRQLLETEAAGLAAEHGCPESSLARLEELLGASYELGDRAGVDDFLRANFEFDAIIANCCGNDMLAQSIVRAFDELERVLRITLKSLPFSATAAHQRRAVLEAIRERNPAAARAAMSARTRTSQEHIIGALLSSDSITGASIQVS</sequence>
<dbReference type="SMART" id="SM00895">
    <property type="entry name" value="FCD"/>
    <property type="match status" value="1"/>
</dbReference>